<organism evidence="9 10">
    <name type="scientific">Diaphorobacter ruginosibacter</name>
    <dbReference type="NCBI Taxonomy" id="1715720"/>
    <lineage>
        <taxon>Bacteria</taxon>
        <taxon>Pseudomonadati</taxon>
        <taxon>Pseudomonadota</taxon>
        <taxon>Betaproteobacteria</taxon>
        <taxon>Burkholderiales</taxon>
        <taxon>Comamonadaceae</taxon>
        <taxon>Diaphorobacter</taxon>
    </lineage>
</organism>
<evidence type="ECO:0000256" key="3">
    <source>
        <dbReference type="ARBA" id="ARBA00023015"/>
    </source>
</evidence>
<dbReference type="InterPro" id="IPR025944">
    <property type="entry name" value="Sigma_54_int_dom_CS"/>
</dbReference>
<accession>A0A7G9RIL5</accession>
<dbReference type="InterPro" id="IPR027417">
    <property type="entry name" value="P-loop_NTPase"/>
</dbReference>
<dbReference type="Pfam" id="PF00072">
    <property type="entry name" value="Response_reg"/>
    <property type="match status" value="1"/>
</dbReference>
<keyword evidence="2" id="KW-0067">ATP-binding</keyword>
<dbReference type="InterPro" id="IPR025943">
    <property type="entry name" value="Sigma_54_int_dom_ATP-bd_2"/>
</dbReference>
<keyword evidence="10" id="KW-1185">Reference proteome</keyword>
<dbReference type="Gene3D" id="1.10.10.60">
    <property type="entry name" value="Homeodomain-like"/>
    <property type="match status" value="1"/>
</dbReference>
<evidence type="ECO:0000259" key="8">
    <source>
        <dbReference type="PROSITE" id="PS50110"/>
    </source>
</evidence>
<dbReference type="PROSITE" id="PS00688">
    <property type="entry name" value="SIGMA54_INTERACT_3"/>
    <property type="match status" value="1"/>
</dbReference>
<dbReference type="GO" id="GO:0006355">
    <property type="term" value="P:regulation of DNA-templated transcription"/>
    <property type="evidence" value="ECO:0007669"/>
    <property type="project" value="InterPro"/>
</dbReference>
<keyword evidence="1" id="KW-0547">Nucleotide-binding</keyword>
<gene>
    <name evidence="9" type="ORF">H9K76_12245</name>
</gene>
<dbReference type="PROSITE" id="PS50110">
    <property type="entry name" value="RESPONSE_REGULATORY"/>
    <property type="match status" value="1"/>
</dbReference>
<dbReference type="SUPFAM" id="SSF52172">
    <property type="entry name" value="CheY-like"/>
    <property type="match status" value="1"/>
</dbReference>
<evidence type="ECO:0000313" key="9">
    <source>
        <dbReference type="EMBL" id="QNN55440.1"/>
    </source>
</evidence>
<dbReference type="GO" id="GO:0043565">
    <property type="term" value="F:sequence-specific DNA binding"/>
    <property type="evidence" value="ECO:0007669"/>
    <property type="project" value="InterPro"/>
</dbReference>
<name>A0A7G9RIL5_9BURK</name>
<dbReference type="SUPFAM" id="SSF46689">
    <property type="entry name" value="Homeodomain-like"/>
    <property type="match status" value="1"/>
</dbReference>
<dbReference type="PROSITE" id="PS50045">
    <property type="entry name" value="SIGMA54_INTERACT_4"/>
    <property type="match status" value="1"/>
</dbReference>
<evidence type="ECO:0000256" key="2">
    <source>
        <dbReference type="ARBA" id="ARBA00022840"/>
    </source>
</evidence>
<dbReference type="SUPFAM" id="SSF52540">
    <property type="entry name" value="P-loop containing nucleoside triphosphate hydrolases"/>
    <property type="match status" value="1"/>
</dbReference>
<dbReference type="SMART" id="SM00448">
    <property type="entry name" value="REC"/>
    <property type="match status" value="1"/>
</dbReference>
<keyword evidence="5" id="KW-0804">Transcription</keyword>
<dbReference type="Gene3D" id="1.10.8.60">
    <property type="match status" value="1"/>
</dbReference>
<dbReference type="FunFam" id="3.40.50.300:FF:000006">
    <property type="entry name" value="DNA-binding transcriptional regulator NtrC"/>
    <property type="match status" value="1"/>
</dbReference>
<keyword evidence="6" id="KW-0597">Phosphoprotein</keyword>
<dbReference type="Pfam" id="PF00158">
    <property type="entry name" value="Sigma54_activat"/>
    <property type="match status" value="1"/>
</dbReference>
<dbReference type="InterPro" id="IPR009057">
    <property type="entry name" value="Homeodomain-like_sf"/>
</dbReference>
<dbReference type="SMART" id="SM00382">
    <property type="entry name" value="AAA"/>
    <property type="match status" value="1"/>
</dbReference>
<evidence type="ECO:0000259" key="7">
    <source>
        <dbReference type="PROSITE" id="PS50045"/>
    </source>
</evidence>
<reference evidence="9 10" key="1">
    <citation type="submission" date="2020-08" db="EMBL/GenBank/DDBJ databases">
        <title>Genome sequence of Diaphorobacter ruginosibacter DSM 27467T.</title>
        <authorList>
            <person name="Hyun D.-W."/>
            <person name="Bae J.-W."/>
        </authorList>
    </citation>
    <scope>NUCLEOTIDE SEQUENCE [LARGE SCALE GENOMIC DNA]</scope>
    <source>
        <strain evidence="9 10">DSM 27467</strain>
    </source>
</reference>
<dbReference type="PANTHER" id="PTHR32071">
    <property type="entry name" value="TRANSCRIPTIONAL REGULATORY PROTEIN"/>
    <property type="match status" value="1"/>
</dbReference>
<evidence type="ECO:0000256" key="5">
    <source>
        <dbReference type="ARBA" id="ARBA00023163"/>
    </source>
</evidence>
<dbReference type="Gene3D" id="3.40.50.300">
    <property type="entry name" value="P-loop containing nucleotide triphosphate hydrolases"/>
    <property type="match status" value="1"/>
</dbReference>
<dbReference type="InterPro" id="IPR003593">
    <property type="entry name" value="AAA+_ATPase"/>
</dbReference>
<dbReference type="InterPro" id="IPR002197">
    <property type="entry name" value="HTH_Fis"/>
</dbReference>
<dbReference type="KEGG" id="drg:H9K76_12245"/>
<dbReference type="Pfam" id="PF25601">
    <property type="entry name" value="AAA_lid_14"/>
    <property type="match status" value="1"/>
</dbReference>
<proteinExistence type="predicted"/>
<feature type="domain" description="Response regulatory" evidence="8">
    <location>
        <begin position="11"/>
        <end position="125"/>
    </location>
</feature>
<dbReference type="InterPro" id="IPR001789">
    <property type="entry name" value="Sig_transdc_resp-reg_receiver"/>
</dbReference>
<evidence type="ECO:0000256" key="1">
    <source>
        <dbReference type="ARBA" id="ARBA00022741"/>
    </source>
</evidence>
<dbReference type="Pfam" id="PF02954">
    <property type="entry name" value="HTH_8"/>
    <property type="match status" value="1"/>
</dbReference>
<sequence length="469" mass="50841">MSNTSSSTTGHILLVDDEPAYQRLGASFLRQLGYRVSVAGDVDEALQAFENDAPQVVLLDLAMPPSMDPEAGLSLIPRFASSVVVVLSGHGDREFALRAVELGVWDFLVKPIDPDLLRMVVMRAMHKARLDAQLRELQSSRADQQPDEMGLIGQTASMQQLRAMVRRVGATSVNLIVLGPTGTGKELVARALHHCSARRDGPFGIIHCGALSAELLESELFGHLKGSFTGAHRDQPGLVEIAHGGTLFLDEVGEMPPLMQVKLLRFLQEGTFMPVGGRQEKRADVRVLAATHRDLDAMVRDGSFREDLYYRLKGMVLRTPALSDRRADVPLLAARFLHEVAPDARLSADAITWLQSRDWPGNVRQLKAVVESAGALILAGSHLVDAELLRFASGETTELTELPEPATDDKTHAAAQGGAGSLDAAIQELETRMIREAMEQSGGNQSEAARVLGISRVGLIKKLGRLGLK</sequence>
<dbReference type="PROSITE" id="PS00676">
    <property type="entry name" value="SIGMA54_INTERACT_2"/>
    <property type="match status" value="1"/>
</dbReference>
<feature type="domain" description="Sigma-54 factor interaction" evidence="7">
    <location>
        <begin position="151"/>
        <end position="375"/>
    </location>
</feature>
<dbReference type="GO" id="GO:0000160">
    <property type="term" value="P:phosphorelay signal transduction system"/>
    <property type="evidence" value="ECO:0007669"/>
    <property type="project" value="InterPro"/>
</dbReference>
<dbReference type="InterPro" id="IPR002078">
    <property type="entry name" value="Sigma_54_int"/>
</dbReference>
<evidence type="ECO:0000256" key="4">
    <source>
        <dbReference type="ARBA" id="ARBA00023125"/>
    </source>
</evidence>
<dbReference type="RefSeq" id="WP_187595713.1">
    <property type="nucleotide sequence ID" value="NZ_CP060714.1"/>
</dbReference>
<dbReference type="InterPro" id="IPR058031">
    <property type="entry name" value="AAA_lid_NorR"/>
</dbReference>
<dbReference type="EMBL" id="CP060714">
    <property type="protein sequence ID" value="QNN55440.1"/>
    <property type="molecule type" value="Genomic_DNA"/>
</dbReference>
<dbReference type="Gene3D" id="3.40.50.2300">
    <property type="match status" value="1"/>
</dbReference>
<dbReference type="CDD" id="cd00009">
    <property type="entry name" value="AAA"/>
    <property type="match status" value="1"/>
</dbReference>
<evidence type="ECO:0000256" key="6">
    <source>
        <dbReference type="PROSITE-ProRule" id="PRU00169"/>
    </source>
</evidence>
<feature type="modified residue" description="4-aspartylphosphate" evidence="6">
    <location>
        <position position="60"/>
    </location>
</feature>
<keyword evidence="3" id="KW-0805">Transcription regulation</keyword>
<dbReference type="AlphaFoldDB" id="A0A7G9RIL5"/>
<protein>
    <submittedName>
        <fullName evidence="9">Sigma-54-dependent Fis family transcriptional regulator</fullName>
    </submittedName>
</protein>
<evidence type="ECO:0000313" key="10">
    <source>
        <dbReference type="Proteomes" id="UP000515811"/>
    </source>
</evidence>
<dbReference type="GO" id="GO:0005524">
    <property type="term" value="F:ATP binding"/>
    <property type="evidence" value="ECO:0007669"/>
    <property type="project" value="UniProtKB-KW"/>
</dbReference>
<keyword evidence="4" id="KW-0238">DNA-binding</keyword>
<dbReference type="InterPro" id="IPR011006">
    <property type="entry name" value="CheY-like_superfamily"/>
</dbReference>
<dbReference type="PRINTS" id="PR01590">
    <property type="entry name" value="HTHFIS"/>
</dbReference>
<dbReference type="Proteomes" id="UP000515811">
    <property type="component" value="Chromosome"/>
</dbReference>